<organism evidence="2 3">
    <name type="scientific">Variovorax rhizosphaerae</name>
    <dbReference type="NCBI Taxonomy" id="1836200"/>
    <lineage>
        <taxon>Bacteria</taxon>
        <taxon>Pseudomonadati</taxon>
        <taxon>Pseudomonadota</taxon>
        <taxon>Betaproteobacteria</taxon>
        <taxon>Burkholderiales</taxon>
        <taxon>Comamonadaceae</taxon>
        <taxon>Variovorax</taxon>
    </lineage>
</organism>
<gene>
    <name evidence="2" type="ORF">WKW82_40220</name>
</gene>
<reference evidence="2 3" key="1">
    <citation type="submission" date="2024-03" db="EMBL/GenBank/DDBJ databases">
        <title>Novel species of the genus Variovorax.</title>
        <authorList>
            <person name="Liu Q."/>
            <person name="Xin Y.-H."/>
        </authorList>
    </citation>
    <scope>NUCLEOTIDE SEQUENCE [LARGE SCALE GENOMIC DNA]</scope>
    <source>
        <strain evidence="2 3">KACC 18900</strain>
    </source>
</reference>
<evidence type="ECO:0000256" key="1">
    <source>
        <dbReference type="SAM" id="MobiDB-lite"/>
    </source>
</evidence>
<dbReference type="Proteomes" id="UP001385892">
    <property type="component" value="Unassembled WGS sequence"/>
</dbReference>
<accession>A0ABU8X1H4</accession>
<evidence type="ECO:0000313" key="2">
    <source>
        <dbReference type="EMBL" id="MEJ8852863.1"/>
    </source>
</evidence>
<dbReference type="RefSeq" id="WP_340348800.1">
    <property type="nucleotide sequence ID" value="NZ_JBBKZT010000083.1"/>
</dbReference>
<dbReference type="InterPro" id="IPR036388">
    <property type="entry name" value="WH-like_DNA-bd_sf"/>
</dbReference>
<feature type="compositionally biased region" description="Basic and acidic residues" evidence="1">
    <location>
        <begin position="112"/>
        <end position="130"/>
    </location>
</feature>
<keyword evidence="3" id="KW-1185">Reference proteome</keyword>
<evidence type="ECO:0000313" key="3">
    <source>
        <dbReference type="Proteomes" id="UP001385892"/>
    </source>
</evidence>
<proteinExistence type="predicted"/>
<name>A0ABU8X1H4_9BURK</name>
<feature type="region of interest" description="Disordered" evidence="1">
    <location>
        <begin position="65"/>
        <end position="130"/>
    </location>
</feature>
<protein>
    <submittedName>
        <fullName evidence="2">Uncharacterized protein</fullName>
    </submittedName>
</protein>
<dbReference type="Gene3D" id="1.10.10.10">
    <property type="entry name" value="Winged helix-like DNA-binding domain superfamily/Winged helix DNA-binding domain"/>
    <property type="match status" value="1"/>
</dbReference>
<dbReference type="EMBL" id="JBBKZT010000083">
    <property type="protein sequence ID" value="MEJ8852863.1"/>
    <property type="molecule type" value="Genomic_DNA"/>
</dbReference>
<comment type="caution">
    <text evidence="2">The sequence shown here is derived from an EMBL/GenBank/DDBJ whole genome shotgun (WGS) entry which is preliminary data.</text>
</comment>
<sequence length="130" mass="14664">MTAKAPLKPVATDRKIEQKWGTALAASGWTGIPNVLFQRQRALGLTSLDVNIILQLAAYWWEPGQPAPSVENDDRGRHWRRPAHRAEAHRSHGSGELYQAHRAAHVTGQQDKPIRLQRPDRGSTRFRCTD</sequence>